<proteinExistence type="predicted"/>
<sequence length="110" mass="11564">MSLRTNLTLAAIAGLGFATVCAVCSAQLDREPPQPQLVAVAKPAMPLDEPVTTGSIVPAPPAAKVARLAKVEPRPEPKKEARPKPKAEPALDSERLAALLAEPTVMKPKR</sequence>
<organism evidence="3 4">
    <name type="scientific">Methylobacterium terrae</name>
    <dbReference type="NCBI Taxonomy" id="2202827"/>
    <lineage>
        <taxon>Bacteria</taxon>
        <taxon>Pseudomonadati</taxon>
        <taxon>Pseudomonadota</taxon>
        <taxon>Alphaproteobacteria</taxon>
        <taxon>Hyphomicrobiales</taxon>
        <taxon>Methylobacteriaceae</taxon>
        <taxon>Methylobacterium</taxon>
    </lineage>
</organism>
<dbReference type="EMBL" id="CP029553">
    <property type="protein sequence ID" value="AWN46965.1"/>
    <property type="molecule type" value="Genomic_DNA"/>
</dbReference>
<dbReference type="KEGG" id="mtea:DK419_12085"/>
<evidence type="ECO:0000256" key="2">
    <source>
        <dbReference type="SAM" id="SignalP"/>
    </source>
</evidence>
<feature type="chain" id="PRO_5016026793" description="Energy transducer TonB" evidence="2">
    <location>
        <begin position="23"/>
        <end position="110"/>
    </location>
</feature>
<keyword evidence="2" id="KW-0732">Signal</keyword>
<dbReference type="OrthoDB" id="7997368at2"/>
<protein>
    <recommendedName>
        <fullName evidence="5">Energy transducer TonB</fullName>
    </recommendedName>
</protein>
<dbReference type="Proteomes" id="UP000245444">
    <property type="component" value="Chromosome"/>
</dbReference>
<accession>A0A2U8WL38</accession>
<evidence type="ECO:0000256" key="1">
    <source>
        <dbReference type="SAM" id="MobiDB-lite"/>
    </source>
</evidence>
<feature type="compositionally biased region" description="Basic and acidic residues" evidence="1">
    <location>
        <begin position="69"/>
        <end position="95"/>
    </location>
</feature>
<keyword evidence="4" id="KW-1185">Reference proteome</keyword>
<feature type="region of interest" description="Disordered" evidence="1">
    <location>
        <begin position="66"/>
        <end position="110"/>
    </location>
</feature>
<feature type="signal peptide" evidence="2">
    <location>
        <begin position="1"/>
        <end position="22"/>
    </location>
</feature>
<gene>
    <name evidence="3" type="ORF">DK419_12085</name>
</gene>
<dbReference type="AlphaFoldDB" id="A0A2U8WL38"/>
<dbReference type="RefSeq" id="WP_109959299.1">
    <property type="nucleotide sequence ID" value="NZ_CP029553.1"/>
</dbReference>
<name>A0A2U8WL38_9HYPH</name>
<evidence type="ECO:0000313" key="4">
    <source>
        <dbReference type="Proteomes" id="UP000245444"/>
    </source>
</evidence>
<evidence type="ECO:0008006" key="5">
    <source>
        <dbReference type="Google" id="ProtNLM"/>
    </source>
</evidence>
<evidence type="ECO:0000313" key="3">
    <source>
        <dbReference type="EMBL" id="AWN46965.1"/>
    </source>
</evidence>
<reference evidence="3 4" key="1">
    <citation type="submission" date="2018-05" db="EMBL/GenBank/DDBJ databases">
        <title>Complete Genome Sequence of Methylobacterium sp. 17Sr1-28.</title>
        <authorList>
            <person name="Srinivasan S."/>
        </authorList>
    </citation>
    <scope>NUCLEOTIDE SEQUENCE [LARGE SCALE GENOMIC DNA]</scope>
    <source>
        <strain evidence="3 4">17Sr1-28</strain>
    </source>
</reference>